<protein>
    <recommendedName>
        <fullName evidence="4">Late embryogenesis abundant protein, LEA-18</fullName>
    </recommendedName>
</protein>
<reference evidence="2" key="1">
    <citation type="submission" date="2022-02" db="EMBL/GenBank/DDBJ databases">
        <authorList>
            <person name="Henning P.M."/>
            <person name="McCubbin A.G."/>
            <person name="Shore J.S."/>
        </authorList>
    </citation>
    <scope>NUCLEOTIDE SEQUENCE</scope>
    <source>
        <strain evidence="2">F60SS</strain>
        <tissue evidence="2">Leaves</tissue>
    </source>
</reference>
<dbReference type="Proteomes" id="UP001141552">
    <property type="component" value="Unassembled WGS sequence"/>
</dbReference>
<dbReference type="Pfam" id="PF10714">
    <property type="entry name" value="LEA_6"/>
    <property type="match status" value="1"/>
</dbReference>
<reference evidence="2" key="2">
    <citation type="journal article" date="2023" name="Plants (Basel)">
        <title>Annotation of the Turnera subulata (Passifloraceae) Draft Genome Reveals the S-Locus Evolved after the Divergence of Turneroideae from Passifloroideae in a Stepwise Manner.</title>
        <authorList>
            <person name="Henning P.M."/>
            <person name="Roalson E.H."/>
            <person name="Mir W."/>
            <person name="McCubbin A.G."/>
            <person name="Shore J.S."/>
        </authorList>
    </citation>
    <scope>NUCLEOTIDE SEQUENCE</scope>
    <source>
        <strain evidence="2">F60SS</strain>
    </source>
</reference>
<accession>A0A9Q0GCE1</accession>
<organism evidence="2 3">
    <name type="scientific">Turnera subulata</name>
    <dbReference type="NCBI Taxonomy" id="218843"/>
    <lineage>
        <taxon>Eukaryota</taxon>
        <taxon>Viridiplantae</taxon>
        <taxon>Streptophyta</taxon>
        <taxon>Embryophyta</taxon>
        <taxon>Tracheophyta</taxon>
        <taxon>Spermatophyta</taxon>
        <taxon>Magnoliopsida</taxon>
        <taxon>eudicotyledons</taxon>
        <taxon>Gunneridae</taxon>
        <taxon>Pentapetalae</taxon>
        <taxon>rosids</taxon>
        <taxon>fabids</taxon>
        <taxon>Malpighiales</taxon>
        <taxon>Passifloraceae</taxon>
        <taxon>Turnera</taxon>
    </lineage>
</organism>
<evidence type="ECO:0008006" key="4">
    <source>
        <dbReference type="Google" id="ProtNLM"/>
    </source>
</evidence>
<feature type="compositionally biased region" description="Polar residues" evidence="1">
    <location>
        <begin position="1"/>
        <end position="11"/>
    </location>
</feature>
<dbReference type="AlphaFoldDB" id="A0A9Q0GCE1"/>
<evidence type="ECO:0000313" key="3">
    <source>
        <dbReference type="Proteomes" id="UP001141552"/>
    </source>
</evidence>
<feature type="region of interest" description="Disordered" evidence="1">
    <location>
        <begin position="1"/>
        <end position="87"/>
    </location>
</feature>
<gene>
    <name evidence="2" type="ORF">Tsubulata_047303</name>
</gene>
<evidence type="ECO:0000256" key="1">
    <source>
        <dbReference type="SAM" id="MobiDB-lite"/>
    </source>
</evidence>
<sequence>MENNNQQSQADHGQEKKPTTEGLPMETSPYLKYSDLDDYKRQAYGTEGHLQVKPDQGGGATDAPTLTGQTNARTLPAAEAADHLAKA</sequence>
<proteinExistence type="predicted"/>
<feature type="compositionally biased region" description="Polar residues" evidence="1">
    <location>
        <begin position="64"/>
        <end position="73"/>
    </location>
</feature>
<evidence type="ECO:0000313" key="2">
    <source>
        <dbReference type="EMBL" id="KAJ4846470.1"/>
    </source>
</evidence>
<comment type="caution">
    <text evidence="2">The sequence shown here is derived from an EMBL/GenBank/DDBJ whole genome shotgun (WGS) entry which is preliminary data.</text>
</comment>
<dbReference type="EMBL" id="JAKUCV010001419">
    <property type="protein sequence ID" value="KAJ4846470.1"/>
    <property type="molecule type" value="Genomic_DNA"/>
</dbReference>
<dbReference type="OrthoDB" id="1929004at2759"/>
<name>A0A9Q0GCE1_9ROSI</name>
<dbReference type="InterPro" id="IPR018930">
    <property type="entry name" value="LEA-18"/>
</dbReference>
<keyword evidence="3" id="KW-1185">Reference proteome</keyword>